<gene>
    <name evidence="2" type="ORF">H9865_05495</name>
</gene>
<dbReference type="Gene3D" id="3.30.830.10">
    <property type="entry name" value="Metalloenzyme, LuxS/M16 peptidase-like"/>
    <property type="match status" value="2"/>
</dbReference>
<dbReference type="EMBL" id="DXFW01000015">
    <property type="protein sequence ID" value="HIX05544.1"/>
    <property type="molecule type" value="Genomic_DNA"/>
</dbReference>
<feature type="domain" description="Peptidase M16 C-terminal" evidence="1">
    <location>
        <begin position="182"/>
        <end position="355"/>
    </location>
</feature>
<dbReference type="GO" id="GO:0046872">
    <property type="term" value="F:metal ion binding"/>
    <property type="evidence" value="ECO:0007669"/>
    <property type="project" value="InterPro"/>
</dbReference>
<dbReference type="Proteomes" id="UP000824193">
    <property type="component" value="Unassembled WGS sequence"/>
</dbReference>
<proteinExistence type="predicted"/>
<dbReference type="SUPFAM" id="SSF63411">
    <property type="entry name" value="LuxS/MPP-like metallohydrolase"/>
    <property type="match status" value="2"/>
</dbReference>
<dbReference type="InterPro" id="IPR011249">
    <property type="entry name" value="Metalloenz_LuxS/M16"/>
</dbReference>
<evidence type="ECO:0000313" key="3">
    <source>
        <dbReference type="Proteomes" id="UP000824193"/>
    </source>
</evidence>
<dbReference type="InterPro" id="IPR007863">
    <property type="entry name" value="Peptidase_M16_C"/>
</dbReference>
<reference evidence="2" key="1">
    <citation type="journal article" date="2021" name="PeerJ">
        <title>Extensive microbial diversity within the chicken gut microbiome revealed by metagenomics and culture.</title>
        <authorList>
            <person name="Gilroy R."/>
            <person name="Ravi A."/>
            <person name="Getino M."/>
            <person name="Pursley I."/>
            <person name="Horton D.L."/>
            <person name="Alikhan N.F."/>
            <person name="Baker D."/>
            <person name="Gharbi K."/>
            <person name="Hall N."/>
            <person name="Watson M."/>
            <person name="Adriaenssens E.M."/>
            <person name="Foster-Nyarko E."/>
            <person name="Jarju S."/>
            <person name="Secka A."/>
            <person name="Antonio M."/>
            <person name="Oren A."/>
            <person name="Chaudhuri R.R."/>
            <person name="La Ragione R."/>
            <person name="Hildebrand F."/>
            <person name="Pallen M.J."/>
        </authorList>
    </citation>
    <scope>NUCLEOTIDE SEQUENCE</scope>
    <source>
        <strain evidence="2">2239</strain>
    </source>
</reference>
<organism evidence="2 3">
    <name type="scientific">Candidatus Allofournierella pullicola</name>
    <dbReference type="NCBI Taxonomy" id="2838596"/>
    <lineage>
        <taxon>Bacteria</taxon>
        <taxon>Bacillati</taxon>
        <taxon>Bacillota</taxon>
        <taxon>Clostridia</taxon>
        <taxon>Eubacteriales</taxon>
        <taxon>Oscillospiraceae</taxon>
        <taxon>Allofournierella</taxon>
    </lineage>
</organism>
<dbReference type="AlphaFoldDB" id="A0A9D2ADE4"/>
<protein>
    <submittedName>
        <fullName evidence="2">Insulinase family protein</fullName>
    </submittedName>
</protein>
<reference evidence="2" key="2">
    <citation type="submission" date="2021-04" db="EMBL/GenBank/DDBJ databases">
        <authorList>
            <person name="Gilroy R."/>
        </authorList>
    </citation>
    <scope>NUCLEOTIDE SEQUENCE</scope>
    <source>
        <strain evidence="2">2239</strain>
    </source>
</reference>
<comment type="caution">
    <text evidence="2">The sequence shown here is derived from an EMBL/GenBank/DDBJ whole genome shotgun (WGS) entry which is preliminary data.</text>
</comment>
<dbReference type="Pfam" id="PF05193">
    <property type="entry name" value="Peptidase_M16_C"/>
    <property type="match status" value="1"/>
</dbReference>
<name>A0A9D2ADE4_9FIRM</name>
<sequence>MSLHTESIAPGVQLHTLPADKFNRCRLSIHFRFAAARAAATDHALLPLVLERGYSACPDMTALSRKLAKLYGADLTVATSMQGACRVLSVSVTGIKDEFALEGERLSAEYAALAFGVAFEPYFENGEFSAEAVNIEKATLARQLESEINDKRLYCVRQAQRRFFGDSPAGVARDGYLEDLPSVTPASLTAAYKDILATAAIDVVVLGVDEAAVRAKLAAALNGLHRTPAPLPSFLAMPAVPAQHFEEKLDLVQAKLCMLFTMGRPADPEELDAYRMAMCVFGGLPTSRLFLNVREKQSLCYYCASRITAASGCMMVDSGVEPANAQKAEAAILAELKNLLEGPIAPEELENARLALASGMVGVGDSLASLENWYFGEIMRGGCVSTPEEAAARLETIGADEVRDILRRFTLSVSYLVTQKEETHG</sequence>
<evidence type="ECO:0000313" key="2">
    <source>
        <dbReference type="EMBL" id="HIX05544.1"/>
    </source>
</evidence>
<accession>A0A9D2ADE4</accession>
<evidence type="ECO:0000259" key="1">
    <source>
        <dbReference type="Pfam" id="PF05193"/>
    </source>
</evidence>